<dbReference type="Gene3D" id="3.10.310.30">
    <property type="match status" value="1"/>
</dbReference>
<evidence type="ECO:0000313" key="2">
    <source>
        <dbReference type="Proteomes" id="UP000183615"/>
    </source>
</evidence>
<comment type="caution">
    <text evidence="1">The sequence shown here is derived from an EMBL/GenBank/DDBJ whole genome shotgun (WGS) entry which is preliminary data.</text>
</comment>
<accession>A0A1J5TMI1</accession>
<dbReference type="Proteomes" id="UP000183615">
    <property type="component" value="Unassembled WGS sequence"/>
</dbReference>
<name>A0A1J5TMI1_9ARCH</name>
<sequence length="318" mass="34976">MTNYDVFNGDTDGIFAWHQLRLAHPRDAIVVTGVKRDVNLVARVNASEGDLVTIMDVSHAKNRKDVQRILDSGAIVEYFDHHDPKELIDHANITYHINTEPNISTGLIVNSHVNGKNNLWSIATAFGDNHIDLAMGMAKSEDLSDEQIQILKHIGLVVNYNSYGQTIDDLFFSPEVIAEATSACGTDVFLFTEQGDIFSTLLDNYNADMSSAMCQEPYSISNNGVIYKLPNDAWTHRIMGSFSNHLVSTSKDLACAIAVLNSDGTYRISVRSSINNPYGAGNLCSKFDGGGREKAGGINNLPASDMNTFKEEFEKVFS</sequence>
<dbReference type="InterPro" id="IPR038763">
    <property type="entry name" value="DHH_sf"/>
</dbReference>
<dbReference type="SUPFAM" id="SSF64182">
    <property type="entry name" value="DHH phosphoesterases"/>
    <property type="match status" value="1"/>
</dbReference>
<organism evidence="1 2">
    <name type="scientific">Marine Group III euryarchaeote CG-Epi2</name>
    <dbReference type="NCBI Taxonomy" id="1888996"/>
    <lineage>
        <taxon>Archaea</taxon>
        <taxon>Methanobacteriati</taxon>
        <taxon>Thermoplasmatota</taxon>
        <taxon>Thermoplasmata</taxon>
        <taxon>Candidatus Thermoprofundales</taxon>
    </lineage>
</organism>
<dbReference type="AlphaFoldDB" id="A0A1J5TMI1"/>
<gene>
    <name evidence="1" type="ORF">BET99_01260</name>
</gene>
<dbReference type="EMBL" id="MIYZ01000023">
    <property type="protein sequence ID" value="OIR22145.1"/>
    <property type="molecule type" value="Genomic_DNA"/>
</dbReference>
<proteinExistence type="predicted"/>
<evidence type="ECO:0000313" key="1">
    <source>
        <dbReference type="EMBL" id="OIR22145.1"/>
    </source>
</evidence>
<protein>
    <submittedName>
        <fullName evidence="1">Uncharacterized protein</fullName>
    </submittedName>
</protein>
<reference evidence="1 2" key="1">
    <citation type="submission" date="2016-08" db="EMBL/GenBank/DDBJ databases">
        <title>New Insights into Marine Group III Euryarchaeota, from dark to light.</title>
        <authorList>
            <person name="Haro-Moreno J.M."/>
            <person name="Rodriguez-Valera F."/>
            <person name="Lopez-Garcia P."/>
            <person name="Moreira D."/>
            <person name="Martin-Cuadrado A.B."/>
        </authorList>
    </citation>
    <scope>NUCLEOTIDE SEQUENCE [LARGE SCALE GENOMIC DNA]</scope>
    <source>
        <strain evidence="1">CG-Epi2</strain>
    </source>
</reference>